<dbReference type="EMBL" id="SMSJ01000128">
    <property type="protein sequence ID" value="TDH58347.1"/>
    <property type="molecule type" value="Genomic_DNA"/>
</dbReference>
<keyword evidence="2" id="KW-1133">Transmembrane helix</keyword>
<feature type="transmembrane region" description="Helical" evidence="2">
    <location>
        <begin position="107"/>
        <end position="126"/>
    </location>
</feature>
<dbReference type="OrthoDB" id="9811127at2"/>
<organism evidence="3 4">
    <name type="scientific">Dankookia rubra</name>
    <dbReference type="NCBI Taxonomy" id="1442381"/>
    <lineage>
        <taxon>Bacteria</taxon>
        <taxon>Pseudomonadati</taxon>
        <taxon>Pseudomonadota</taxon>
        <taxon>Alphaproteobacteria</taxon>
        <taxon>Acetobacterales</taxon>
        <taxon>Roseomonadaceae</taxon>
        <taxon>Dankookia</taxon>
    </lineage>
</organism>
<evidence type="ECO:0000313" key="3">
    <source>
        <dbReference type="EMBL" id="TDH58347.1"/>
    </source>
</evidence>
<protein>
    <submittedName>
        <fullName evidence="3">DUF2934 domain-containing protein</fullName>
    </submittedName>
</protein>
<evidence type="ECO:0000313" key="4">
    <source>
        <dbReference type="Proteomes" id="UP000295096"/>
    </source>
</evidence>
<proteinExistence type="predicted"/>
<feature type="compositionally biased region" description="Basic and acidic residues" evidence="1">
    <location>
        <begin position="63"/>
        <end position="77"/>
    </location>
</feature>
<name>A0A4R5Q8B0_9PROT</name>
<keyword evidence="2" id="KW-0812">Transmembrane</keyword>
<sequence length="134" mass="14772">MPDTGADWEQRIRERAYFLWHAEGCPEGRSAEFWDRARALEMETAPPTDGESVPAPARTSIRPLDRQHESGARRDHGGSQGLPFRAGPPTPPSGEGLAARRAARRPWPLLTLAVFAVGAIWLMRSFGTDGRGRV</sequence>
<comment type="caution">
    <text evidence="3">The sequence shown here is derived from an EMBL/GenBank/DDBJ whole genome shotgun (WGS) entry which is preliminary data.</text>
</comment>
<dbReference type="RefSeq" id="WP_133292808.1">
    <property type="nucleotide sequence ID" value="NZ_SMSJ01000128.1"/>
</dbReference>
<dbReference type="AlphaFoldDB" id="A0A4R5Q8B0"/>
<dbReference type="Pfam" id="PF11154">
    <property type="entry name" value="DUF2934"/>
    <property type="match status" value="1"/>
</dbReference>
<feature type="region of interest" description="Disordered" evidence="1">
    <location>
        <begin position="40"/>
        <end position="101"/>
    </location>
</feature>
<gene>
    <name evidence="3" type="ORF">E2C06_33010</name>
</gene>
<accession>A0A4R5Q8B0</accession>
<reference evidence="3 4" key="1">
    <citation type="journal article" date="2016" name="J. Microbiol.">
        <title>Dankookia rubra gen. nov., sp. nov., an alphaproteobacterium isolated from sediment of a shallow stream.</title>
        <authorList>
            <person name="Kim W.H."/>
            <person name="Kim D.H."/>
            <person name="Kang K."/>
            <person name="Ahn T.Y."/>
        </authorList>
    </citation>
    <scope>NUCLEOTIDE SEQUENCE [LARGE SCALE GENOMIC DNA]</scope>
    <source>
        <strain evidence="3 4">JCM30602</strain>
    </source>
</reference>
<keyword evidence="2" id="KW-0472">Membrane</keyword>
<evidence type="ECO:0000256" key="2">
    <source>
        <dbReference type="SAM" id="Phobius"/>
    </source>
</evidence>
<dbReference type="InterPro" id="IPR021327">
    <property type="entry name" value="DUF2934"/>
</dbReference>
<evidence type="ECO:0000256" key="1">
    <source>
        <dbReference type="SAM" id="MobiDB-lite"/>
    </source>
</evidence>
<keyword evidence="4" id="KW-1185">Reference proteome</keyword>
<dbReference type="Proteomes" id="UP000295096">
    <property type="component" value="Unassembled WGS sequence"/>
</dbReference>